<evidence type="ECO:0000256" key="1">
    <source>
        <dbReference type="ARBA" id="ARBA00022553"/>
    </source>
</evidence>
<dbReference type="InterPro" id="IPR039669">
    <property type="entry name" value="TANK"/>
</dbReference>
<sequence length="343" mass="38203">MERDSLAKAFEAYRQASIEKTHVQQELQQTTEYYKRYTQKLQQQIEEQRLRILRLESELRVATRRASGEKCCETAPGKQEAETLPSCDHHPADTPSSSQQRNQFLDYPESLEMPSHAFVMASTVENGKVLDTFQKLQGTLQLIQKLTRKQNDHLKKMYRGNDSANEPQFSMPIQCTDGTAAQAEGPFSSSIRSEVLGDELPSSSLASRGACQEDLDFNDSMTKLSVRFPPPTDSEYEFLNSTPERPLEPISVRKGLADVAGVSSTSEDGPLKLLYPDPVVNAASTSPEGVRGPQQPLWSPKLCDAADQDANAEYCTFCTSIVPQGHMFSHLNSHFQKNASNGH</sequence>
<evidence type="ECO:0000259" key="5">
    <source>
        <dbReference type="Pfam" id="PF12845"/>
    </source>
</evidence>
<dbReference type="KEGG" id="pki:111860714"/>
<reference evidence="6" key="1">
    <citation type="submission" date="2025-08" db="UniProtKB">
        <authorList>
            <consortium name="Ensembl"/>
        </authorList>
    </citation>
    <scope>IDENTIFICATION</scope>
</reference>
<dbReference type="RefSeq" id="XP_023700480.1">
    <property type="nucleotide sequence ID" value="XM_023844712.2"/>
</dbReference>
<name>A0A3B3R9Q7_9TELE</name>
<dbReference type="OrthoDB" id="9937252at2759"/>
<keyword evidence="7" id="KW-1185">Reference proteome</keyword>
<evidence type="ECO:0000313" key="7">
    <source>
        <dbReference type="Proteomes" id="UP000261540"/>
    </source>
</evidence>
<evidence type="ECO:0000256" key="2">
    <source>
        <dbReference type="ARBA" id="ARBA00023054"/>
    </source>
</evidence>
<dbReference type="CTD" id="10010"/>
<dbReference type="GO" id="GO:0043124">
    <property type="term" value="P:negative regulation of canonical NF-kappaB signal transduction"/>
    <property type="evidence" value="ECO:0007669"/>
    <property type="project" value="InterPro"/>
</dbReference>
<dbReference type="Pfam" id="PF12845">
    <property type="entry name" value="TBD"/>
    <property type="match status" value="1"/>
</dbReference>
<keyword evidence="2 3" id="KW-0175">Coiled coil</keyword>
<dbReference type="InterPro" id="IPR024581">
    <property type="entry name" value="TBD"/>
</dbReference>
<dbReference type="PANTHER" id="PTHR15249:SF0">
    <property type="entry name" value="TRAF FAMILY MEMBER-ASSOCIATED NF-KAPPA-B ACTIVATOR"/>
    <property type="match status" value="1"/>
</dbReference>
<dbReference type="Ensembl" id="ENSPKIT00000038825.1">
    <property type="protein sequence ID" value="ENSPKIP00000014386.1"/>
    <property type="gene ID" value="ENSPKIG00000001469.1"/>
</dbReference>
<organism evidence="6 7">
    <name type="scientific">Paramormyrops kingsleyae</name>
    <dbReference type="NCBI Taxonomy" id="1676925"/>
    <lineage>
        <taxon>Eukaryota</taxon>
        <taxon>Metazoa</taxon>
        <taxon>Chordata</taxon>
        <taxon>Craniata</taxon>
        <taxon>Vertebrata</taxon>
        <taxon>Euteleostomi</taxon>
        <taxon>Actinopterygii</taxon>
        <taxon>Neopterygii</taxon>
        <taxon>Teleostei</taxon>
        <taxon>Osteoglossocephala</taxon>
        <taxon>Osteoglossomorpha</taxon>
        <taxon>Osteoglossiformes</taxon>
        <taxon>Mormyridae</taxon>
        <taxon>Paramormyrops</taxon>
    </lineage>
</organism>
<evidence type="ECO:0000256" key="4">
    <source>
        <dbReference type="SAM" id="MobiDB-lite"/>
    </source>
</evidence>
<protein>
    <submittedName>
        <fullName evidence="6">TRAF family member-associated NFKB activator</fullName>
    </submittedName>
</protein>
<evidence type="ECO:0000313" key="6">
    <source>
        <dbReference type="Ensembl" id="ENSPKIP00000014386.1"/>
    </source>
</evidence>
<reference evidence="6" key="2">
    <citation type="submission" date="2025-09" db="UniProtKB">
        <authorList>
            <consortium name="Ensembl"/>
        </authorList>
    </citation>
    <scope>IDENTIFICATION</scope>
</reference>
<dbReference type="GeneTree" id="ENSGT00390000008712"/>
<dbReference type="Proteomes" id="UP000261540">
    <property type="component" value="Unplaced"/>
</dbReference>
<dbReference type="PANTHER" id="PTHR15249">
    <property type="entry name" value="TRAF FAMILY MEMBER-ASSOCIATED NF-KAPPA-B ACTIVATOR"/>
    <property type="match status" value="1"/>
</dbReference>
<dbReference type="GeneID" id="111860714"/>
<keyword evidence="1" id="KW-0597">Phosphoprotein</keyword>
<feature type="region of interest" description="Disordered" evidence="4">
    <location>
        <begin position="66"/>
        <end position="100"/>
    </location>
</feature>
<feature type="domain" description="Tbk1/Ikki binding" evidence="5">
    <location>
        <begin position="129"/>
        <end position="177"/>
    </location>
</feature>
<dbReference type="AlphaFoldDB" id="A0A3B3R9Q7"/>
<feature type="coiled-coil region" evidence="3">
    <location>
        <begin position="27"/>
        <end position="65"/>
    </location>
</feature>
<evidence type="ECO:0000256" key="3">
    <source>
        <dbReference type="SAM" id="Coils"/>
    </source>
</evidence>
<proteinExistence type="predicted"/>
<dbReference type="STRING" id="1676925.ENSPKIP00000014386"/>
<accession>A0A3B3R9Q7</accession>